<dbReference type="AlphaFoldDB" id="A0A654CQA4"/>
<dbReference type="RefSeq" id="WP_147282007.1">
    <property type="nucleotide sequence ID" value="NZ_CP068086.1"/>
</dbReference>
<accession>A0A654CQA4</accession>
<sequence length="231" mass="26911">MRPPMQLFRQISRNHILIFIAIVVTIYGSFLASAFYLKVYSIGVLVLLIPFLEIRSHHVVLQLFALFFICIQICSIAVYDRLPYELLLSSQPLKPAFKHAFPIALASCAIAHLIFLKRANLITLYAIQFPLMLLACTWYIRMNLIMNNCRHVDSPKAVYIQAEVIQKCPVCCDIHELLVSFTYEDEKYQFPVEVHPKTFEQAKEGGKLNMTLHPGVYGWPWYHKEMKRRYK</sequence>
<name>A0A654CQA4_SPHMU</name>
<keyword evidence="1" id="KW-0472">Membrane</keyword>
<evidence type="ECO:0000313" key="2">
    <source>
        <dbReference type="EMBL" id="VXC95396.1"/>
    </source>
</evidence>
<feature type="transmembrane region" description="Helical" evidence="1">
    <location>
        <begin position="12"/>
        <end position="29"/>
    </location>
</feature>
<gene>
    <name evidence="2" type="ORF">SPHINGO8BC_51110</name>
</gene>
<protein>
    <submittedName>
        <fullName evidence="2">Uncharacterized protein</fullName>
    </submittedName>
</protein>
<keyword evidence="1" id="KW-1133">Transmembrane helix</keyword>
<organism evidence="2 3">
    <name type="scientific">Sphingobacterium multivorum</name>
    <dbReference type="NCBI Taxonomy" id="28454"/>
    <lineage>
        <taxon>Bacteria</taxon>
        <taxon>Pseudomonadati</taxon>
        <taxon>Bacteroidota</taxon>
        <taxon>Sphingobacteriia</taxon>
        <taxon>Sphingobacteriales</taxon>
        <taxon>Sphingobacteriaceae</taxon>
        <taxon>Sphingobacterium</taxon>
    </lineage>
</organism>
<proteinExistence type="predicted"/>
<evidence type="ECO:0000313" key="3">
    <source>
        <dbReference type="Proteomes" id="UP000432350"/>
    </source>
</evidence>
<reference evidence="2 3" key="1">
    <citation type="submission" date="2019-10" db="EMBL/GenBank/DDBJ databases">
        <authorList>
            <person name="Karimi E."/>
        </authorList>
    </citation>
    <scope>NUCLEOTIDE SEQUENCE [LARGE SCALE GENOMIC DNA]</scope>
    <source>
        <strain evidence="2">Sphingobacterium sp. 8BC</strain>
    </source>
</reference>
<feature type="transmembrane region" description="Helical" evidence="1">
    <location>
        <begin position="59"/>
        <end position="79"/>
    </location>
</feature>
<dbReference type="EMBL" id="CABWMV010000024">
    <property type="protein sequence ID" value="VXC95396.1"/>
    <property type="molecule type" value="Genomic_DNA"/>
</dbReference>
<keyword evidence="1" id="KW-0812">Transmembrane</keyword>
<evidence type="ECO:0000256" key="1">
    <source>
        <dbReference type="SAM" id="Phobius"/>
    </source>
</evidence>
<feature type="transmembrane region" description="Helical" evidence="1">
    <location>
        <begin position="122"/>
        <end position="140"/>
    </location>
</feature>
<dbReference type="Proteomes" id="UP000432350">
    <property type="component" value="Unassembled WGS sequence"/>
</dbReference>
<feature type="transmembrane region" description="Helical" evidence="1">
    <location>
        <begin position="99"/>
        <end position="115"/>
    </location>
</feature>